<dbReference type="InterPro" id="IPR036291">
    <property type="entry name" value="NAD(P)-bd_dom_sf"/>
</dbReference>
<dbReference type="AlphaFoldDB" id="A0A1K1MIQ0"/>
<evidence type="ECO:0000256" key="2">
    <source>
        <dbReference type="ARBA" id="ARBA00022857"/>
    </source>
</evidence>
<evidence type="ECO:0000256" key="4">
    <source>
        <dbReference type="RuleBase" id="RU000363"/>
    </source>
</evidence>
<dbReference type="RefSeq" id="WP_072299602.1">
    <property type="nucleotide sequence ID" value="NZ_FPIP01000002.1"/>
</dbReference>
<dbReference type="PRINTS" id="PR00080">
    <property type="entry name" value="SDRFAMILY"/>
</dbReference>
<sequence>MASIAIITGATGGLALEFVREVLKEKVDEIWTVARNTEKLDKLKKQFGDKVRAVKCDLCKADDLAALKELINAEKSDIRLLINNAGMGDMGESCEFSDEYISKTVDLNCKAVCLLCNYAIPFMSKGARILNISSASSFQPVPYINLYAASKVFVRSYTRSLNVELKSKGIICTAVCPGWIDTDMLSKEYKGKPVKFPGLVSPNRVAVQALRDSAKGKDMSVCTLFVKYEHLLSKILPQKLLMKIWMYGIRDYV</sequence>
<protein>
    <recommendedName>
        <fullName evidence="7">Short-chain dehydrogenase</fullName>
    </recommendedName>
</protein>
<proteinExistence type="inferred from homology"/>
<keyword evidence="3" id="KW-0560">Oxidoreductase</keyword>
<evidence type="ECO:0008006" key="7">
    <source>
        <dbReference type="Google" id="ProtNLM"/>
    </source>
</evidence>
<dbReference type="Proteomes" id="UP000183461">
    <property type="component" value="Unassembled WGS sequence"/>
</dbReference>
<keyword evidence="2" id="KW-0521">NADP</keyword>
<dbReference type="CDD" id="cd05233">
    <property type="entry name" value="SDR_c"/>
    <property type="match status" value="1"/>
</dbReference>
<reference evidence="5 6" key="1">
    <citation type="submission" date="2016-11" db="EMBL/GenBank/DDBJ databases">
        <authorList>
            <person name="Jaros S."/>
            <person name="Januszkiewicz K."/>
            <person name="Wedrychowicz H."/>
        </authorList>
    </citation>
    <scope>NUCLEOTIDE SEQUENCE [LARGE SCALE GENOMIC DNA]</scope>
    <source>
        <strain evidence="5 6">YL228</strain>
    </source>
</reference>
<evidence type="ECO:0000256" key="1">
    <source>
        <dbReference type="ARBA" id="ARBA00006484"/>
    </source>
</evidence>
<evidence type="ECO:0000313" key="5">
    <source>
        <dbReference type="EMBL" id="SFW22969.1"/>
    </source>
</evidence>
<dbReference type="PANTHER" id="PTHR43391:SF14">
    <property type="entry name" value="DEHYDROGENASE_REDUCTASE SDR FAMILY PROTEIN 7-LIKE"/>
    <property type="match status" value="1"/>
</dbReference>
<dbReference type="InterPro" id="IPR002347">
    <property type="entry name" value="SDR_fam"/>
</dbReference>
<name>A0A1K1MIQ0_RUMFL</name>
<gene>
    <name evidence="5" type="ORF">SAMN02910280_1245</name>
</gene>
<accession>A0A1K1MIQ0</accession>
<dbReference type="GO" id="GO:0016491">
    <property type="term" value="F:oxidoreductase activity"/>
    <property type="evidence" value="ECO:0007669"/>
    <property type="project" value="UniProtKB-KW"/>
</dbReference>
<evidence type="ECO:0000256" key="3">
    <source>
        <dbReference type="ARBA" id="ARBA00023002"/>
    </source>
</evidence>
<comment type="similarity">
    <text evidence="1 4">Belongs to the short-chain dehydrogenases/reductases (SDR) family.</text>
</comment>
<dbReference type="EMBL" id="FPIP01000002">
    <property type="protein sequence ID" value="SFW22969.1"/>
    <property type="molecule type" value="Genomic_DNA"/>
</dbReference>
<dbReference type="PANTHER" id="PTHR43391">
    <property type="entry name" value="RETINOL DEHYDROGENASE-RELATED"/>
    <property type="match status" value="1"/>
</dbReference>
<organism evidence="5 6">
    <name type="scientific">Ruminococcus flavefaciens</name>
    <dbReference type="NCBI Taxonomy" id="1265"/>
    <lineage>
        <taxon>Bacteria</taxon>
        <taxon>Bacillati</taxon>
        <taxon>Bacillota</taxon>
        <taxon>Clostridia</taxon>
        <taxon>Eubacteriales</taxon>
        <taxon>Oscillospiraceae</taxon>
        <taxon>Ruminococcus</taxon>
    </lineage>
</organism>
<dbReference type="SUPFAM" id="SSF51735">
    <property type="entry name" value="NAD(P)-binding Rossmann-fold domains"/>
    <property type="match status" value="1"/>
</dbReference>
<dbReference type="Gene3D" id="3.40.50.720">
    <property type="entry name" value="NAD(P)-binding Rossmann-like Domain"/>
    <property type="match status" value="1"/>
</dbReference>
<evidence type="ECO:0000313" key="6">
    <source>
        <dbReference type="Proteomes" id="UP000183461"/>
    </source>
</evidence>
<dbReference type="GO" id="GO:0005829">
    <property type="term" value="C:cytosol"/>
    <property type="evidence" value="ECO:0007669"/>
    <property type="project" value="TreeGrafter"/>
</dbReference>
<dbReference type="PRINTS" id="PR00081">
    <property type="entry name" value="GDHRDH"/>
</dbReference>
<dbReference type="Pfam" id="PF00106">
    <property type="entry name" value="adh_short"/>
    <property type="match status" value="1"/>
</dbReference>